<dbReference type="GO" id="GO:0005576">
    <property type="term" value="C:extracellular region"/>
    <property type="evidence" value="ECO:0007669"/>
    <property type="project" value="UniProtKB-SubCell"/>
</dbReference>
<name>B0T7R1_CAUSK</name>
<protein>
    <submittedName>
        <fullName evidence="3">Hemolysin-type calcium-binding region</fullName>
    </submittedName>
</protein>
<organism evidence="3">
    <name type="scientific">Caulobacter sp. (strain K31)</name>
    <dbReference type="NCBI Taxonomy" id="366602"/>
    <lineage>
        <taxon>Bacteria</taxon>
        <taxon>Pseudomonadati</taxon>
        <taxon>Pseudomonadota</taxon>
        <taxon>Alphaproteobacteria</taxon>
        <taxon>Caulobacterales</taxon>
        <taxon>Caulobacteraceae</taxon>
        <taxon>Caulobacter</taxon>
    </lineage>
</organism>
<gene>
    <name evidence="3" type="ordered locus">Caul_2121</name>
</gene>
<evidence type="ECO:0000256" key="2">
    <source>
        <dbReference type="ARBA" id="ARBA00022525"/>
    </source>
</evidence>
<dbReference type="PRINTS" id="PR00313">
    <property type="entry name" value="CABNDNGRPT"/>
</dbReference>
<proteinExistence type="predicted"/>
<sequence>MSNINGTSGDDIVYLGTTLTPSNIYDARGGNDYVVGSAGANLILGGDGDDIIDGRGGSDVIFGGAGNDVVFGGNGSDLLFGDAGADVVRGGAGVDIVSGGAGNDTFVFHAGDVSSTSLLPDMVLDFRGAGNTTGAEQDVLELHGFSAGSTLDFVGNVGDATHQLYKINDAVDSSASGYVLINTDSAAHLNANDVKFVAKPTEAVIIDFEDIDASIDPSIAAGYHGFNFSAGGSQLVAIDVDQFQNSGYHTAIDGVTGASNPFAVDPVVVTRSDGSDFVFNSVNIAAASDASQVVTLEGYSDGVKVGSITTTITYGHALEVDANWGLIDTLVIDRISTTGDYSPTDQTNGSQFVLDNFSFVVSGDYLHG</sequence>
<dbReference type="EMBL" id="CP000927">
    <property type="protein sequence ID" value="ABZ71249.1"/>
    <property type="molecule type" value="Genomic_DNA"/>
</dbReference>
<dbReference type="KEGG" id="cak:Caul_2121"/>
<evidence type="ECO:0000256" key="1">
    <source>
        <dbReference type="ARBA" id="ARBA00004613"/>
    </source>
</evidence>
<dbReference type="SUPFAM" id="SSF51120">
    <property type="entry name" value="beta-Roll"/>
    <property type="match status" value="1"/>
</dbReference>
<dbReference type="InterPro" id="IPR050557">
    <property type="entry name" value="RTX_toxin/Mannuronan_C5-epim"/>
</dbReference>
<dbReference type="STRING" id="366602.Caul_2121"/>
<evidence type="ECO:0000313" key="3">
    <source>
        <dbReference type="EMBL" id="ABZ71249.1"/>
    </source>
</evidence>
<dbReference type="OrthoDB" id="7211227at2"/>
<dbReference type="Gene3D" id="2.150.10.10">
    <property type="entry name" value="Serralysin-like metalloprotease, C-terminal"/>
    <property type="match status" value="1"/>
</dbReference>
<accession>B0T7R1</accession>
<comment type="subcellular location">
    <subcellularLocation>
        <location evidence="1">Secreted</location>
    </subcellularLocation>
</comment>
<dbReference type="PANTHER" id="PTHR38340:SF1">
    <property type="entry name" value="S-LAYER PROTEIN"/>
    <property type="match status" value="1"/>
</dbReference>
<dbReference type="InterPro" id="IPR001343">
    <property type="entry name" value="Hemolysn_Ca-bd"/>
</dbReference>
<dbReference type="HOGENOM" id="CLU_751617_0_0_5"/>
<dbReference type="GO" id="GO:0005509">
    <property type="term" value="F:calcium ion binding"/>
    <property type="evidence" value="ECO:0007669"/>
    <property type="project" value="InterPro"/>
</dbReference>
<dbReference type="AlphaFoldDB" id="B0T7R1"/>
<dbReference type="InterPro" id="IPR011049">
    <property type="entry name" value="Serralysin-like_metalloprot_C"/>
</dbReference>
<reference evidence="3" key="1">
    <citation type="submission" date="2008-01" db="EMBL/GenBank/DDBJ databases">
        <title>Complete sequence of chromosome of Caulobacter sp. K31.</title>
        <authorList>
            <consortium name="US DOE Joint Genome Institute"/>
            <person name="Copeland A."/>
            <person name="Lucas S."/>
            <person name="Lapidus A."/>
            <person name="Barry K."/>
            <person name="Glavina del Rio T."/>
            <person name="Dalin E."/>
            <person name="Tice H."/>
            <person name="Pitluck S."/>
            <person name="Bruce D."/>
            <person name="Goodwin L."/>
            <person name="Thompson L.S."/>
            <person name="Brettin T."/>
            <person name="Detter J.C."/>
            <person name="Han C."/>
            <person name="Schmutz J."/>
            <person name="Larimer F."/>
            <person name="Land M."/>
            <person name="Hauser L."/>
            <person name="Kyrpides N."/>
            <person name="Kim E."/>
            <person name="Stephens C."/>
            <person name="Richardson P."/>
        </authorList>
    </citation>
    <scope>NUCLEOTIDE SEQUENCE [LARGE SCALE GENOMIC DNA]</scope>
    <source>
        <strain evidence="3">K31</strain>
    </source>
</reference>
<dbReference type="eggNOG" id="COG2931">
    <property type="taxonomic scope" value="Bacteria"/>
</dbReference>
<keyword evidence="2" id="KW-0964">Secreted</keyword>
<dbReference type="Pfam" id="PF00353">
    <property type="entry name" value="HemolysinCabind"/>
    <property type="match status" value="2"/>
</dbReference>
<dbReference type="PANTHER" id="PTHR38340">
    <property type="entry name" value="S-LAYER PROTEIN"/>
    <property type="match status" value="1"/>
</dbReference>